<evidence type="ECO:0000256" key="3">
    <source>
        <dbReference type="ARBA" id="ARBA00022679"/>
    </source>
</evidence>
<dbReference type="InterPro" id="IPR035983">
    <property type="entry name" value="Hect_E3_ubiquitin_ligase"/>
</dbReference>
<dbReference type="SUPFAM" id="SSF56204">
    <property type="entry name" value="Hect, E3 ligase catalytic domain"/>
    <property type="match status" value="1"/>
</dbReference>
<evidence type="ECO:0000256" key="1">
    <source>
        <dbReference type="ARBA" id="ARBA00000885"/>
    </source>
</evidence>
<dbReference type="OrthoDB" id="5981550at2759"/>
<dbReference type="Gene3D" id="3.90.1750.10">
    <property type="entry name" value="Hect, E3 ligase catalytic domains"/>
    <property type="match status" value="1"/>
</dbReference>
<dbReference type="EC" id="2.3.2.26" evidence="2"/>
<dbReference type="GO" id="GO:0061630">
    <property type="term" value="F:ubiquitin protein ligase activity"/>
    <property type="evidence" value="ECO:0007669"/>
    <property type="project" value="UniProtKB-EC"/>
</dbReference>
<dbReference type="Pfam" id="PF00632">
    <property type="entry name" value="HECT"/>
    <property type="match status" value="1"/>
</dbReference>
<dbReference type="Gene3D" id="6.10.130.10">
    <property type="entry name" value="Ubiquitin-protein ligase E3A, N-terminal zinc-binding domain (AZUL)"/>
    <property type="match status" value="1"/>
</dbReference>
<dbReference type="InterPro" id="IPR042556">
    <property type="entry name" value="AZUL_sf"/>
</dbReference>
<feature type="region of interest" description="Disordered" evidence="6">
    <location>
        <begin position="141"/>
        <end position="246"/>
    </location>
</feature>
<dbReference type="PANTHER" id="PTHR45700">
    <property type="entry name" value="UBIQUITIN-PROTEIN LIGASE E3C"/>
    <property type="match status" value="1"/>
</dbReference>
<sequence>MSALPRTHAGHAGSSVGHVSNNNNRTADILDLEAGLWQEASFPCLPDDAPPELQEYLQDVENPRRVWAIHRASRRHDFQLLVERYIAQLRTGCGSPQCDTATCLTCRKRLAGKAPIRTYNPTSARTLAVCLASQNNPDRRLCPYLRRSNDPPPAVNNLIFSTQRPRPQTCPEPTSPKASGSKAPRKASVGAEAKPKPTSSARQRQVSIFESHGNDPVKTEARPRSEEVGPSKHVGRNQNRLDTRGGNKVCLAEKPVSRDHRSFAASTFGTVAFKMLEWLTPQGLQAISQHIAEASDRNYTIKEQETKETTSQSGTDPAFATPPLISRHSSKYLSQALPSSEVEQGNQTSPEYIGRPDEPTLPRDSPRRKRSSKSSIKAATTSKPPRKTPLEPLPPPTEGAKSIAKPSNFHADRKPRGPKLTTAVVGRTLPDIPLKPAFFENVPCLSPTPVDEVDPASPEHEDPEEHFSPKNTITVTRTRRRKQASEDRDNSPIETEDSWKNYPLPQALSHLNVELIAFICDIFHEDDTNEKDFFGPLTLTESHPSPQNKPNRLARRRSNSQVKAHSVLSSKWRAFNEQTFFSVLSDPRSLVKSFTKDGNLYDSQTLWYCMLRMTRAAPSLVLHSLWLAAKSLFVPPGSLNSARLPSKRLFGDCREPALTNFEAGCVMSICLHALVAAAPCAADSKTLYEMSRIRSSGLVLAGHGAAARQTPSICLEYDDIFSNELALRLARRLFSAITARKCFAEIAAWDSQMEGASTFDVLGLLLNQLDLVGSGPIPILDFTQTERLLHETRVPTLLLDWARAILLQEWDGRPEYSNDSPFHGAMSLIATLYENRNMLLLGDIQFRVDYFSERLDAMDVPVAWIDFTSNRHRHHLLDHPHLFSPETLVSFFRSINFSRMSRAFEESSSLKTRMTAIVDPGSLVTNTHHKHVLQDMLKTASSRYLVIVISRDQVLRDAFDQLWRRQERELLRPLKVHLGEGAGGEEGFDSGGVQQEFFRMAIAECLDPKYGAFTVDDRTMMAWFVPGSIVEEWKFEMVGLLMSLAVYNGLTLPITFPKALYRKLLGHPVEELYHIADGWPELANGLAALQEWDEKDGLVEDVFARTYEFSVRAFGTDVTLRMTKDKPFWPQGIPAPSTRNNKAVPEDEAPFVTNKNRDEYVNDYIRYLTDVSVRPQFRAFERGFRACLDVKSLSLLTPSIFQSLVEGVQEIDVSELRRCARYVGWESSHHTVKDFWSIVRKYDDRMKRKLLEFVTASDRVPVGGIRNLQFVIQKNGEEEGAGGHLPTAYTCYGTLLLPEYKDKEVLRERLGMALENAQGFGFA</sequence>
<feature type="region of interest" description="Disordered" evidence="6">
    <location>
        <begin position="304"/>
        <end position="419"/>
    </location>
</feature>
<feature type="region of interest" description="Disordered" evidence="6">
    <location>
        <begin position="449"/>
        <end position="500"/>
    </location>
</feature>
<feature type="region of interest" description="Disordered" evidence="6">
    <location>
        <begin position="1"/>
        <end position="23"/>
    </location>
</feature>
<dbReference type="SMART" id="SM00119">
    <property type="entry name" value="HECTc"/>
    <property type="match status" value="1"/>
</dbReference>
<dbReference type="InterPro" id="IPR032353">
    <property type="entry name" value="AZUL"/>
</dbReference>
<proteinExistence type="predicted"/>
<dbReference type="OMA" id="PEDFHTP"/>
<organism evidence="8 9">
    <name type="scientific">Metarhizium rileyi (strain RCEF 4871)</name>
    <name type="common">Nomuraea rileyi</name>
    <dbReference type="NCBI Taxonomy" id="1649241"/>
    <lineage>
        <taxon>Eukaryota</taxon>
        <taxon>Fungi</taxon>
        <taxon>Dikarya</taxon>
        <taxon>Ascomycota</taxon>
        <taxon>Pezizomycotina</taxon>
        <taxon>Sordariomycetes</taxon>
        <taxon>Hypocreomycetidae</taxon>
        <taxon>Hypocreales</taxon>
        <taxon>Clavicipitaceae</taxon>
        <taxon>Metarhizium</taxon>
    </lineage>
</organism>
<feature type="compositionally biased region" description="Polar residues" evidence="6">
    <location>
        <begin position="331"/>
        <end position="350"/>
    </location>
</feature>
<feature type="compositionally biased region" description="Basic and acidic residues" evidence="6">
    <location>
        <begin position="354"/>
        <end position="365"/>
    </location>
</feature>
<dbReference type="GO" id="GO:0000209">
    <property type="term" value="P:protein polyubiquitination"/>
    <property type="evidence" value="ECO:0007669"/>
    <property type="project" value="InterPro"/>
</dbReference>
<comment type="catalytic activity">
    <reaction evidence="1">
        <text>S-ubiquitinyl-[E2 ubiquitin-conjugating enzyme]-L-cysteine + [acceptor protein]-L-lysine = [E2 ubiquitin-conjugating enzyme]-L-cysteine + N(6)-ubiquitinyl-[acceptor protein]-L-lysine.</text>
        <dbReference type="EC" id="2.3.2.26"/>
    </reaction>
</comment>
<protein>
    <recommendedName>
        <fullName evidence="2">HECT-type E3 ubiquitin transferase</fullName>
        <ecNumber evidence="2">2.3.2.26</ecNumber>
    </recommendedName>
</protein>
<evidence type="ECO:0000256" key="5">
    <source>
        <dbReference type="PROSITE-ProRule" id="PRU00104"/>
    </source>
</evidence>
<dbReference type="InterPro" id="IPR000569">
    <property type="entry name" value="HECT_dom"/>
</dbReference>
<dbReference type="EMBL" id="AZHC01000001">
    <property type="protein sequence ID" value="OAA51573.1"/>
    <property type="molecule type" value="Genomic_DNA"/>
</dbReference>
<dbReference type="Pfam" id="PF16558">
    <property type="entry name" value="AZUL"/>
    <property type="match status" value="1"/>
</dbReference>
<keyword evidence="9" id="KW-1185">Reference proteome</keyword>
<evidence type="ECO:0000313" key="9">
    <source>
        <dbReference type="Proteomes" id="UP000243498"/>
    </source>
</evidence>
<keyword evidence="4 5" id="KW-0833">Ubl conjugation pathway</keyword>
<evidence type="ECO:0000256" key="6">
    <source>
        <dbReference type="SAM" id="MobiDB-lite"/>
    </source>
</evidence>
<feature type="domain" description="HECT" evidence="7">
    <location>
        <begin position="966"/>
        <end position="1323"/>
    </location>
</feature>
<dbReference type="PROSITE" id="PS50237">
    <property type="entry name" value="HECT"/>
    <property type="match status" value="1"/>
</dbReference>
<feature type="region of interest" description="Disordered" evidence="6">
    <location>
        <begin position="534"/>
        <end position="560"/>
    </location>
</feature>
<feature type="compositionally biased region" description="Low complexity" evidence="6">
    <location>
        <begin position="373"/>
        <end position="383"/>
    </location>
</feature>
<accession>A0A167KD74</accession>
<feature type="compositionally biased region" description="Polar residues" evidence="6">
    <location>
        <begin position="539"/>
        <end position="550"/>
    </location>
</feature>
<dbReference type="Gene3D" id="3.30.2410.10">
    <property type="entry name" value="Hect, E3 ligase catalytic domain"/>
    <property type="match status" value="1"/>
</dbReference>
<keyword evidence="3" id="KW-0808">Transferase</keyword>
<evidence type="ECO:0000259" key="7">
    <source>
        <dbReference type="PROSITE" id="PS50237"/>
    </source>
</evidence>
<dbReference type="FunFam" id="3.30.2410.10:FF:000003">
    <property type="entry name" value="probable E3 ubiquitin-protein ligase HERC4 isoform X1"/>
    <property type="match status" value="1"/>
</dbReference>
<feature type="compositionally biased region" description="Polar residues" evidence="6">
    <location>
        <begin position="197"/>
        <end position="208"/>
    </location>
</feature>
<evidence type="ECO:0000313" key="8">
    <source>
        <dbReference type="EMBL" id="OAA51573.1"/>
    </source>
</evidence>
<dbReference type="Proteomes" id="UP000243498">
    <property type="component" value="Unassembled WGS sequence"/>
</dbReference>
<dbReference type="PANTHER" id="PTHR45700:SF8">
    <property type="entry name" value="HECT-TYPE E3 UBIQUITIN TRANSFERASE"/>
    <property type="match status" value="1"/>
</dbReference>
<gene>
    <name evidence="8" type="ORF">NOR_00166</name>
</gene>
<feature type="compositionally biased region" description="Basic and acidic residues" evidence="6">
    <location>
        <begin position="457"/>
        <end position="468"/>
    </location>
</feature>
<feature type="compositionally biased region" description="Basic and acidic residues" evidence="6">
    <location>
        <begin position="212"/>
        <end position="230"/>
    </location>
</feature>
<evidence type="ECO:0000256" key="4">
    <source>
        <dbReference type="ARBA" id="ARBA00022786"/>
    </source>
</evidence>
<dbReference type="Gene3D" id="3.30.2160.10">
    <property type="entry name" value="Hect, E3 ligase catalytic domain"/>
    <property type="match status" value="1"/>
</dbReference>
<name>A0A167KD74_METRR</name>
<dbReference type="STRING" id="1081105.A0A167KD74"/>
<reference evidence="8 9" key="1">
    <citation type="journal article" date="2016" name="Genome Biol. Evol.">
        <title>Divergent and convergent evolution of fungal pathogenicity.</title>
        <authorList>
            <person name="Shang Y."/>
            <person name="Xiao G."/>
            <person name="Zheng P."/>
            <person name="Cen K."/>
            <person name="Zhan S."/>
            <person name="Wang C."/>
        </authorList>
    </citation>
    <scope>NUCLEOTIDE SEQUENCE [LARGE SCALE GENOMIC DNA]</scope>
    <source>
        <strain evidence="8 9">RCEF 4871</strain>
    </source>
</reference>
<dbReference type="InterPro" id="IPR044611">
    <property type="entry name" value="E3A/B/C-like"/>
</dbReference>
<feature type="active site" description="Glycyl thioester intermediate" evidence="5">
    <location>
        <position position="1291"/>
    </location>
</feature>
<comment type="caution">
    <text evidence="8">The sequence shown here is derived from an EMBL/GenBank/DDBJ whole genome shotgun (WGS) entry which is preliminary data.</text>
</comment>
<evidence type="ECO:0000256" key="2">
    <source>
        <dbReference type="ARBA" id="ARBA00012485"/>
    </source>
</evidence>